<protein>
    <submittedName>
        <fullName evidence="2">Uncharacterized protein</fullName>
    </submittedName>
</protein>
<proteinExistence type="predicted"/>
<feature type="coiled-coil region" evidence="1">
    <location>
        <begin position="226"/>
        <end position="262"/>
    </location>
</feature>
<dbReference type="Proteomes" id="UP001473302">
    <property type="component" value="Unassembled WGS sequence"/>
</dbReference>
<name>A0ABP9YS63_9FUNG</name>
<organism evidence="2 3">
    <name type="scientific">Mucor flavus</name>
    <dbReference type="NCBI Taxonomy" id="439312"/>
    <lineage>
        <taxon>Eukaryota</taxon>
        <taxon>Fungi</taxon>
        <taxon>Fungi incertae sedis</taxon>
        <taxon>Mucoromycota</taxon>
        <taxon>Mucoromycotina</taxon>
        <taxon>Mucoromycetes</taxon>
        <taxon>Mucorales</taxon>
        <taxon>Mucorineae</taxon>
        <taxon>Mucoraceae</taxon>
        <taxon>Mucor</taxon>
    </lineage>
</organism>
<evidence type="ECO:0000256" key="1">
    <source>
        <dbReference type="SAM" id="Coils"/>
    </source>
</evidence>
<accession>A0ABP9YS63</accession>
<keyword evidence="1" id="KW-0175">Coiled coil</keyword>
<comment type="caution">
    <text evidence="2">The sequence shown here is derived from an EMBL/GenBank/DDBJ whole genome shotgun (WGS) entry which is preliminary data.</text>
</comment>
<gene>
    <name evidence="2" type="ORF">MFLAVUS_003107</name>
</gene>
<keyword evidence="3" id="KW-1185">Reference proteome</keyword>
<sequence length="270" mass="31262">MSLHSFIKESAEPGLTGTTPEPARRYVQWKEDDVGRLLSDLEHPGNYERWKENKSGFSKRVAEQVFKNGMYHEAIKFKVRWLESRFKIWHQQLTSPQLEQDESAILHIREKMFKEFPYYDRCKPIFTATDSPAVQPGIAPAAGINNHSNEVNTIMKPDPIHMTNEPCSPNLETSGKRNLHPTLACGMKKIKARKTIPISSSSSSSIDNNCIYRMTDGITEERKVKIMELELELKKMNHQERMQEMKLEQLRLEIELQKLKRDTPFSNSSD</sequence>
<evidence type="ECO:0000313" key="3">
    <source>
        <dbReference type="Proteomes" id="UP001473302"/>
    </source>
</evidence>
<dbReference type="EMBL" id="BAABUK010000005">
    <property type="protein sequence ID" value="GAA5809694.1"/>
    <property type="molecule type" value="Genomic_DNA"/>
</dbReference>
<evidence type="ECO:0000313" key="2">
    <source>
        <dbReference type="EMBL" id="GAA5809694.1"/>
    </source>
</evidence>
<reference evidence="2 3" key="1">
    <citation type="submission" date="2024-04" db="EMBL/GenBank/DDBJ databases">
        <title>genome sequences of Mucor flavus KT1a and Helicostylum pulchrum KT1b strains isolated from the surface of a dry-aged beef.</title>
        <authorList>
            <person name="Toyotome T."/>
            <person name="Hosono M."/>
            <person name="Torimaru M."/>
            <person name="Fukuda K."/>
            <person name="Mikami N."/>
        </authorList>
    </citation>
    <scope>NUCLEOTIDE SEQUENCE [LARGE SCALE GENOMIC DNA]</scope>
    <source>
        <strain evidence="2 3">KT1a</strain>
    </source>
</reference>